<dbReference type="Pfam" id="PF02458">
    <property type="entry name" value="Transferase"/>
    <property type="match status" value="1"/>
</dbReference>
<dbReference type="GO" id="GO:0016747">
    <property type="term" value="F:acyltransferase activity, transferring groups other than amino-acyl groups"/>
    <property type="evidence" value="ECO:0007669"/>
    <property type="project" value="UniProtKB-ARBA"/>
</dbReference>
<comment type="similarity">
    <text evidence="1">Belongs to the plant acyltransferase family.</text>
</comment>
<keyword evidence="5" id="KW-1185">Reference proteome</keyword>
<accession>A0A9D5CE47</accession>
<protein>
    <recommendedName>
        <fullName evidence="6">Omega-hydroxypalmitate O-feruloyl transferase</fullName>
    </recommendedName>
</protein>
<evidence type="ECO:0000313" key="5">
    <source>
        <dbReference type="Proteomes" id="UP001085076"/>
    </source>
</evidence>
<dbReference type="FunFam" id="3.30.559.10:FF:000015">
    <property type="entry name" value="Spermidine hydroxycinnamoyl transferase"/>
    <property type="match status" value="1"/>
</dbReference>
<evidence type="ECO:0000256" key="2">
    <source>
        <dbReference type="ARBA" id="ARBA00022679"/>
    </source>
</evidence>
<dbReference type="PANTHER" id="PTHR31642:SF310">
    <property type="entry name" value="FATTY ALCOHOL:CAFFEOYL-COA ACYLTRANSFERASE"/>
    <property type="match status" value="1"/>
</dbReference>
<dbReference type="PANTHER" id="PTHR31642">
    <property type="entry name" value="TRICHOTHECENE 3-O-ACETYLTRANSFERASE"/>
    <property type="match status" value="1"/>
</dbReference>
<name>A0A9D5CE47_9LILI</name>
<keyword evidence="2" id="KW-0808">Transferase</keyword>
<keyword evidence="3" id="KW-0012">Acyltransferase</keyword>
<dbReference type="InterPro" id="IPR023213">
    <property type="entry name" value="CAT-like_dom_sf"/>
</dbReference>
<dbReference type="EMBL" id="JAGGNH010000005">
    <property type="protein sequence ID" value="KAJ0971219.1"/>
    <property type="molecule type" value="Genomic_DNA"/>
</dbReference>
<comment type="caution">
    <text evidence="4">The sequence shown here is derived from an EMBL/GenBank/DDBJ whole genome shotgun (WGS) entry which is preliminary data.</text>
</comment>
<organism evidence="4 5">
    <name type="scientific">Dioscorea zingiberensis</name>
    <dbReference type="NCBI Taxonomy" id="325984"/>
    <lineage>
        <taxon>Eukaryota</taxon>
        <taxon>Viridiplantae</taxon>
        <taxon>Streptophyta</taxon>
        <taxon>Embryophyta</taxon>
        <taxon>Tracheophyta</taxon>
        <taxon>Spermatophyta</taxon>
        <taxon>Magnoliopsida</taxon>
        <taxon>Liliopsida</taxon>
        <taxon>Dioscoreales</taxon>
        <taxon>Dioscoreaceae</taxon>
        <taxon>Dioscorea</taxon>
    </lineage>
</organism>
<gene>
    <name evidence="4" type="ORF">J5N97_019178</name>
</gene>
<reference evidence="4" key="2">
    <citation type="journal article" date="2022" name="Hortic Res">
        <title>The genome of Dioscorea zingiberensis sheds light on the biosynthesis, origin and evolution of the medicinally important diosgenin saponins.</title>
        <authorList>
            <person name="Li Y."/>
            <person name="Tan C."/>
            <person name="Li Z."/>
            <person name="Guo J."/>
            <person name="Li S."/>
            <person name="Chen X."/>
            <person name="Wang C."/>
            <person name="Dai X."/>
            <person name="Yang H."/>
            <person name="Song W."/>
            <person name="Hou L."/>
            <person name="Xu J."/>
            <person name="Tong Z."/>
            <person name="Xu A."/>
            <person name="Yuan X."/>
            <person name="Wang W."/>
            <person name="Yang Q."/>
            <person name="Chen L."/>
            <person name="Sun Z."/>
            <person name="Wang K."/>
            <person name="Pan B."/>
            <person name="Chen J."/>
            <person name="Bao Y."/>
            <person name="Liu F."/>
            <person name="Qi X."/>
            <person name="Gang D.R."/>
            <person name="Wen J."/>
            <person name="Li J."/>
        </authorList>
    </citation>
    <scope>NUCLEOTIDE SEQUENCE</scope>
    <source>
        <strain evidence="4">Dzin_1.0</strain>
    </source>
</reference>
<evidence type="ECO:0000313" key="4">
    <source>
        <dbReference type="EMBL" id="KAJ0971219.1"/>
    </source>
</evidence>
<dbReference type="OrthoDB" id="671439at2759"/>
<dbReference type="InterPro" id="IPR050317">
    <property type="entry name" value="Plant_Fungal_Acyltransferase"/>
</dbReference>
<sequence>MVAKVGETVAAIMENNNGHEFELSVKQGEPSLVVPAEETEKGLYFLSNLDQNIAVIVQTIYCFKSEEKGNETAAEVIRNALAKVLVHYYPLAGRLTISSEGKLIVNCTGEGAVLVEAEASCNMEEIGDIAKPDPSTLGKLVYNVPGAKNILEIPPLVAQVTRFKCGGFILGLSMNHCMFDGLGAMEFVNSWGETARGMPLAVPPFIDRTVLKCRNPPIINYPHHEFAEIKDISNTATLYQEDMLYRSFCFDPEKLNELKLKAMEDKSLTKCTTFEALSAFVWRARTQALKLKPEQPTKLLFAVDGRSRFNPPLPKGYFGNGIVLTNALCNAGELVGNPLSYSAALVQNAVKMVTDEYMRSAMDYFEATRARPSLNATLLITTWSRLSFHTTDFGWGEPVQSGPVALPEKEVILFLSHGEERKSINVLLGLPTSAMLAFQELMKI</sequence>
<evidence type="ECO:0008006" key="6">
    <source>
        <dbReference type="Google" id="ProtNLM"/>
    </source>
</evidence>
<proteinExistence type="inferred from homology"/>
<evidence type="ECO:0000256" key="1">
    <source>
        <dbReference type="ARBA" id="ARBA00009861"/>
    </source>
</evidence>
<dbReference type="AlphaFoldDB" id="A0A9D5CE47"/>
<dbReference type="Gene3D" id="3.30.559.10">
    <property type="entry name" value="Chloramphenicol acetyltransferase-like domain"/>
    <property type="match status" value="2"/>
</dbReference>
<evidence type="ECO:0000256" key="3">
    <source>
        <dbReference type="ARBA" id="ARBA00023315"/>
    </source>
</evidence>
<dbReference type="Proteomes" id="UP001085076">
    <property type="component" value="Miscellaneous, Linkage group lg05"/>
</dbReference>
<reference evidence="4" key="1">
    <citation type="submission" date="2021-03" db="EMBL/GenBank/DDBJ databases">
        <authorList>
            <person name="Li Z."/>
            <person name="Yang C."/>
        </authorList>
    </citation>
    <scope>NUCLEOTIDE SEQUENCE</scope>
    <source>
        <strain evidence="4">Dzin_1.0</strain>
        <tissue evidence="4">Leaf</tissue>
    </source>
</reference>
<dbReference type="FunFam" id="3.30.559.10:FF:000008">
    <property type="entry name" value="Tryptamine hydroxycinnamoyl transferase"/>
    <property type="match status" value="1"/>
</dbReference>